<protein>
    <recommendedName>
        <fullName evidence="3">K Homology domain-containing protein</fullName>
    </recommendedName>
</protein>
<feature type="region of interest" description="Disordered" evidence="2">
    <location>
        <begin position="531"/>
        <end position="553"/>
    </location>
</feature>
<reference evidence="4 5" key="1">
    <citation type="submission" date="2017-06" db="EMBL/GenBank/DDBJ databases">
        <title>A platform for efficient transgenesis in Macrostomum lignano, a flatworm model organism for stem cell research.</title>
        <authorList>
            <person name="Berezikov E."/>
        </authorList>
    </citation>
    <scope>NUCLEOTIDE SEQUENCE [LARGE SCALE GENOMIC DNA]</scope>
    <source>
        <strain evidence="4">DV1</strain>
        <tissue evidence="4">Whole organism</tissue>
    </source>
</reference>
<feature type="domain" description="K Homology" evidence="3">
    <location>
        <begin position="219"/>
        <end position="287"/>
    </location>
</feature>
<name>A0A267FL73_9PLAT</name>
<dbReference type="InterPro" id="IPR004088">
    <property type="entry name" value="KH_dom_type_1"/>
</dbReference>
<dbReference type="InterPro" id="IPR047227">
    <property type="entry name" value="MEX3"/>
</dbReference>
<proteinExistence type="predicted"/>
<evidence type="ECO:0000313" key="5">
    <source>
        <dbReference type="Proteomes" id="UP000215902"/>
    </source>
</evidence>
<dbReference type="CDD" id="cd22423">
    <property type="entry name" value="KH-I_MEX3_rpt1"/>
    <property type="match status" value="1"/>
</dbReference>
<accession>A0A267FL73</accession>
<dbReference type="PROSITE" id="PS50084">
    <property type="entry name" value="KH_TYPE_1"/>
    <property type="match status" value="2"/>
</dbReference>
<feature type="domain" description="K Homology" evidence="3">
    <location>
        <begin position="303"/>
        <end position="378"/>
    </location>
</feature>
<dbReference type="InterPro" id="IPR036612">
    <property type="entry name" value="KH_dom_type_1_sf"/>
</dbReference>
<dbReference type="Proteomes" id="UP000215902">
    <property type="component" value="Unassembled WGS sequence"/>
</dbReference>
<gene>
    <name evidence="4" type="ORF">BOX15_Mlig002859g3</name>
</gene>
<evidence type="ECO:0000313" key="4">
    <source>
        <dbReference type="EMBL" id="PAA74555.1"/>
    </source>
</evidence>
<dbReference type="InterPro" id="IPR047228">
    <property type="entry name" value="KH-I_MEX3_rpt1"/>
</dbReference>
<feature type="compositionally biased region" description="Low complexity" evidence="2">
    <location>
        <begin position="505"/>
        <end position="515"/>
    </location>
</feature>
<evidence type="ECO:0000256" key="1">
    <source>
        <dbReference type="PROSITE-ProRule" id="PRU00117"/>
    </source>
</evidence>
<dbReference type="GO" id="GO:0003723">
    <property type="term" value="F:RNA binding"/>
    <property type="evidence" value="ECO:0007669"/>
    <property type="project" value="UniProtKB-UniRule"/>
</dbReference>
<dbReference type="PANTHER" id="PTHR23285">
    <property type="entry name" value="RING FINGER AND KH DOMAIN CONTAINING PROTEIN 1"/>
    <property type="match status" value="1"/>
</dbReference>
<evidence type="ECO:0000256" key="2">
    <source>
        <dbReference type="SAM" id="MobiDB-lite"/>
    </source>
</evidence>
<keyword evidence="1" id="KW-0694">RNA-binding</keyword>
<dbReference type="PANTHER" id="PTHR23285:SF2">
    <property type="entry name" value="RNA-BINDING PROTEIN MEX3A"/>
    <property type="match status" value="1"/>
</dbReference>
<feature type="region of interest" description="Disordered" evidence="2">
    <location>
        <begin position="494"/>
        <end position="515"/>
    </location>
</feature>
<comment type="caution">
    <text evidence="4">The sequence shown here is derived from an EMBL/GenBank/DDBJ whole genome shotgun (WGS) entry which is preliminary data.</text>
</comment>
<dbReference type="AlphaFoldDB" id="A0A267FL73"/>
<dbReference type="SMART" id="SM00322">
    <property type="entry name" value="KH"/>
    <property type="match status" value="2"/>
</dbReference>
<sequence length="553" mass="61015">MSESVLESTFKFPSGSVNGCLSSFSPNTPVSSNCRYSLADDFFSALQTTDLPKTESNSDALTSVLSVSRRSNSGSGSDQAALISELKSCYNTNGSGIGKDQCQWLLGSLPNGSPTFKTGEAFDQKQKPRSLLSNRLDNELSFSATGRNADYIQSASILDQKVQPTQQSKDQCAMSELARRFDEQMKIGLQDEEGQSDFLKRMAATISPSAIGENKEPKLTMTERIQVPSSDHVAEIVGKNGQRIRHLREQLKVWVKTPARDELPVFEITGMPEKLGEAKRIILQMSEHFSKVQQERLSRIEPNRTEDRLYVEQDKVGLIVGASGQTIRWVQQLSDTHIATPRKQESIPGLPSPQMHFTICGTRERVRFAKQLICEYVSLRCQGLWLDPELEPSPEAARLVHEFHARRQAEDTQRRGSAPASVTIAAALSRQTADEGAAAAASADAQSLAELKRLWQEGGPPPAVWDGVLFGGLPPTSVPPPPMQLMADRRYSVDAHSVAQHHRQQQQQKQQPQSEQRQFLFGLDLDGLDLLPKSKSHSEDPVLPADGGVNGWM</sequence>
<dbReference type="OrthoDB" id="427410at2759"/>
<dbReference type="EMBL" id="NIVC01000939">
    <property type="protein sequence ID" value="PAA74555.1"/>
    <property type="molecule type" value="Genomic_DNA"/>
</dbReference>
<organism evidence="4 5">
    <name type="scientific">Macrostomum lignano</name>
    <dbReference type="NCBI Taxonomy" id="282301"/>
    <lineage>
        <taxon>Eukaryota</taxon>
        <taxon>Metazoa</taxon>
        <taxon>Spiralia</taxon>
        <taxon>Lophotrochozoa</taxon>
        <taxon>Platyhelminthes</taxon>
        <taxon>Rhabditophora</taxon>
        <taxon>Macrostomorpha</taxon>
        <taxon>Macrostomida</taxon>
        <taxon>Macrostomidae</taxon>
        <taxon>Macrostomum</taxon>
    </lineage>
</organism>
<evidence type="ECO:0000259" key="3">
    <source>
        <dbReference type="SMART" id="SM00322"/>
    </source>
</evidence>
<dbReference type="InterPro" id="IPR004087">
    <property type="entry name" value="KH_dom"/>
</dbReference>
<dbReference type="Pfam" id="PF00013">
    <property type="entry name" value="KH_1"/>
    <property type="match status" value="2"/>
</dbReference>
<dbReference type="SUPFAM" id="SSF54791">
    <property type="entry name" value="Eukaryotic type KH-domain (KH-domain type I)"/>
    <property type="match status" value="2"/>
</dbReference>
<keyword evidence="5" id="KW-1185">Reference proteome</keyword>
<dbReference type="STRING" id="282301.A0A267FL73"/>
<dbReference type="Gene3D" id="3.30.1370.10">
    <property type="entry name" value="K Homology domain, type 1"/>
    <property type="match status" value="2"/>
</dbReference>